<evidence type="ECO:0000313" key="2">
    <source>
        <dbReference type="Proteomes" id="UP000319576"/>
    </source>
</evidence>
<keyword evidence="2" id="KW-1185">Reference proteome</keyword>
<proteinExistence type="predicted"/>
<gene>
    <name evidence="1" type="ORF">ETAA1_43580</name>
</gene>
<dbReference type="KEGG" id="uli:ETAA1_43580"/>
<accession>A0A517XY02</accession>
<dbReference type="EMBL" id="CP036273">
    <property type="protein sequence ID" value="QDU22378.1"/>
    <property type="molecule type" value="Genomic_DNA"/>
</dbReference>
<dbReference type="AlphaFoldDB" id="A0A517XY02"/>
<dbReference type="InterPro" id="IPR011726">
    <property type="entry name" value="KdpF"/>
</dbReference>
<evidence type="ECO:0000313" key="1">
    <source>
        <dbReference type="EMBL" id="QDU22378.1"/>
    </source>
</evidence>
<dbReference type="GO" id="GO:0005886">
    <property type="term" value="C:plasma membrane"/>
    <property type="evidence" value="ECO:0007669"/>
    <property type="project" value="InterPro"/>
</dbReference>
<name>A0A517XY02_9BACT</name>
<protein>
    <recommendedName>
        <fullName evidence="3">K(+)-transporting ATPase subunit F</fullName>
    </recommendedName>
</protein>
<organism evidence="1 2">
    <name type="scientific">Urbifossiella limnaea</name>
    <dbReference type="NCBI Taxonomy" id="2528023"/>
    <lineage>
        <taxon>Bacteria</taxon>
        <taxon>Pseudomonadati</taxon>
        <taxon>Planctomycetota</taxon>
        <taxon>Planctomycetia</taxon>
        <taxon>Gemmatales</taxon>
        <taxon>Gemmataceae</taxon>
        <taxon>Urbifossiella</taxon>
    </lineage>
</organism>
<dbReference type="GO" id="GO:0008556">
    <property type="term" value="F:P-type potassium transmembrane transporter activity"/>
    <property type="evidence" value="ECO:0007669"/>
    <property type="project" value="InterPro"/>
</dbReference>
<dbReference type="RefSeq" id="WP_145242069.1">
    <property type="nucleotide sequence ID" value="NZ_CP036273.1"/>
</dbReference>
<dbReference type="Pfam" id="PF09604">
    <property type="entry name" value="Potass_KdpF"/>
    <property type="match status" value="1"/>
</dbReference>
<sequence>MDGFLLLALLAAVALAGYLIVALLKPEWFS</sequence>
<dbReference type="Proteomes" id="UP000319576">
    <property type="component" value="Chromosome"/>
</dbReference>
<reference evidence="1 2" key="1">
    <citation type="submission" date="2019-02" db="EMBL/GenBank/DDBJ databases">
        <title>Deep-cultivation of Planctomycetes and their phenomic and genomic characterization uncovers novel biology.</title>
        <authorList>
            <person name="Wiegand S."/>
            <person name="Jogler M."/>
            <person name="Boedeker C."/>
            <person name="Pinto D."/>
            <person name="Vollmers J."/>
            <person name="Rivas-Marin E."/>
            <person name="Kohn T."/>
            <person name="Peeters S.H."/>
            <person name="Heuer A."/>
            <person name="Rast P."/>
            <person name="Oberbeckmann S."/>
            <person name="Bunk B."/>
            <person name="Jeske O."/>
            <person name="Meyerdierks A."/>
            <person name="Storesund J.E."/>
            <person name="Kallscheuer N."/>
            <person name="Luecker S."/>
            <person name="Lage O.M."/>
            <person name="Pohl T."/>
            <person name="Merkel B.J."/>
            <person name="Hornburger P."/>
            <person name="Mueller R.-W."/>
            <person name="Bruemmer F."/>
            <person name="Labrenz M."/>
            <person name="Spormann A.M."/>
            <person name="Op den Camp H."/>
            <person name="Overmann J."/>
            <person name="Amann R."/>
            <person name="Jetten M.S.M."/>
            <person name="Mascher T."/>
            <person name="Medema M.H."/>
            <person name="Devos D.P."/>
            <person name="Kaster A.-K."/>
            <person name="Ovreas L."/>
            <person name="Rohde M."/>
            <person name="Galperin M.Y."/>
            <person name="Jogler C."/>
        </authorList>
    </citation>
    <scope>NUCLEOTIDE SEQUENCE [LARGE SCALE GENOMIC DNA]</scope>
    <source>
        <strain evidence="1 2">ETA_A1</strain>
    </source>
</reference>
<evidence type="ECO:0008006" key="3">
    <source>
        <dbReference type="Google" id="ProtNLM"/>
    </source>
</evidence>